<evidence type="ECO:0000256" key="2">
    <source>
        <dbReference type="ARBA" id="ARBA00022692"/>
    </source>
</evidence>
<feature type="domain" description="BHLH" evidence="8">
    <location>
        <begin position="566"/>
        <end position="600"/>
    </location>
</feature>
<name>A0A2H9TNS9_9FUNG</name>
<protein>
    <submittedName>
        <fullName evidence="10">Nucleotide/sugar transporter family protein isoform 1</fullName>
    </submittedName>
</protein>
<keyword evidence="10" id="KW-0813">Transport</keyword>
<evidence type="ECO:0000256" key="6">
    <source>
        <dbReference type="SAM" id="MobiDB-lite"/>
    </source>
</evidence>
<keyword evidence="11" id="KW-1185">Reference proteome</keyword>
<feature type="transmembrane region" description="Helical" evidence="7">
    <location>
        <begin position="322"/>
        <end position="345"/>
    </location>
</feature>
<reference evidence="10 11" key="1">
    <citation type="submission" date="2016-10" db="EMBL/GenBank/DDBJ databases">
        <title>The genome of Paramicrosporidium saccamoebae is the missing link in understanding Cryptomycota and Microsporidia evolution.</title>
        <authorList>
            <person name="Quandt C.A."/>
            <person name="Beaudet D."/>
            <person name="Corsaro D."/>
            <person name="Michel R."/>
            <person name="Corradi N."/>
            <person name="James T."/>
        </authorList>
    </citation>
    <scope>NUCLEOTIDE SEQUENCE [LARGE SCALE GENOMIC DNA]</scope>
    <source>
        <strain evidence="10 11">KSL3</strain>
    </source>
</reference>
<evidence type="ECO:0000256" key="3">
    <source>
        <dbReference type="ARBA" id="ARBA00022989"/>
    </source>
</evidence>
<dbReference type="OrthoDB" id="18894at2759"/>
<dbReference type="STRING" id="1246581.A0A2H9TNS9"/>
<keyword evidence="5" id="KW-0175">Coiled coil</keyword>
<feature type="non-terminal residue" evidence="10">
    <location>
        <position position="679"/>
    </location>
</feature>
<dbReference type="InterPro" id="IPR050186">
    <property type="entry name" value="TPT_transporter"/>
</dbReference>
<keyword evidence="4 7" id="KW-0472">Membrane</keyword>
<dbReference type="GO" id="GO:0016020">
    <property type="term" value="C:membrane"/>
    <property type="evidence" value="ECO:0007669"/>
    <property type="project" value="UniProtKB-SubCell"/>
</dbReference>
<feature type="transmembrane region" description="Helical" evidence="7">
    <location>
        <begin position="210"/>
        <end position="229"/>
    </location>
</feature>
<evidence type="ECO:0000313" key="10">
    <source>
        <dbReference type="EMBL" id="PJF19379.1"/>
    </source>
</evidence>
<evidence type="ECO:0000259" key="8">
    <source>
        <dbReference type="Pfam" id="PF00010"/>
    </source>
</evidence>
<feature type="transmembrane region" description="Helical" evidence="7">
    <location>
        <begin position="257"/>
        <end position="275"/>
    </location>
</feature>
<organism evidence="10 11">
    <name type="scientific">Paramicrosporidium saccamoebae</name>
    <dbReference type="NCBI Taxonomy" id="1246581"/>
    <lineage>
        <taxon>Eukaryota</taxon>
        <taxon>Fungi</taxon>
        <taxon>Fungi incertae sedis</taxon>
        <taxon>Cryptomycota</taxon>
        <taxon>Cryptomycota incertae sedis</taxon>
        <taxon>Paramicrosporidium</taxon>
    </lineage>
</organism>
<evidence type="ECO:0000256" key="7">
    <source>
        <dbReference type="SAM" id="Phobius"/>
    </source>
</evidence>
<dbReference type="InterPro" id="IPR036638">
    <property type="entry name" value="HLH_DNA-bd_sf"/>
</dbReference>
<feature type="transmembrane region" description="Helical" evidence="7">
    <location>
        <begin position="159"/>
        <end position="180"/>
    </location>
</feature>
<feature type="transmembrane region" description="Helical" evidence="7">
    <location>
        <begin position="351"/>
        <end position="370"/>
    </location>
</feature>
<accession>A0A2H9TNS9</accession>
<dbReference type="SUPFAM" id="SSF103481">
    <property type="entry name" value="Multidrug resistance efflux transporter EmrE"/>
    <property type="match status" value="2"/>
</dbReference>
<evidence type="ECO:0000256" key="1">
    <source>
        <dbReference type="ARBA" id="ARBA00004141"/>
    </source>
</evidence>
<feature type="transmembrane region" description="Helical" evidence="7">
    <location>
        <begin position="85"/>
        <end position="109"/>
    </location>
</feature>
<sequence length="679" mass="73762">MVSKVPEDNDDLLSPSAKCTDPIPIPIPIPILEDLGDSEEDVTTKTAHKSSSALRKVSIIGLSFVFSIAINLYNTYLFSKKRYNLGLPLFAATIYDCTQLALACVIIGVMEWRTGPGVLGSFRMISRRLLFRFLIPCAVAAGLNIAMSNSSLRYISLSLYTMVKSCGLVSVLLFAFLFGLEKPSAPLFGVMSLIGVGIVLTVWNSFNFNLFGFILVFGATIVSGLRWTLTQLIIENSTTEDMDEGNVLAGSGPLRTMIFLAPFISISLFVLSMIFEGPTTILNSPFFSSWRSALVSFGVCFVGGLQSFALVLLEYKVVEETSVLTMSIAGIAKEILIITLSVIVFGDKIRAINIVGAVISVIGICLYNIYKTRKRADGTGVERKQRRAFGAAMQHMFMAVPTSDPSWMLDPLNNNSTDSFDSETYFWSFAPQPSPTGLKPPEASHRETRRNSLTTATRSSHKLRSMGGSLHTSRDSSPVGHARSESNQTIIEMKMDREFLTSESPLVPTGIPSRSTSIDTTCSESGPIDLDIFAAVASSQRPLVGAGPSRRRASSTVSTASNISDSGFSALQDRLPTGRNLRLSKMEILRASVEHIRALKERTKQLEMEVEQLRAAKKVSGSSDSGQLANAVADGQHAYLEVLLPDNPAGVGCYLAKLRLLPAMSRFVAAGEGHAHFVR</sequence>
<dbReference type="SUPFAM" id="SSF47459">
    <property type="entry name" value="HLH, helix-loop-helix DNA-binding domain"/>
    <property type="match status" value="1"/>
</dbReference>
<keyword evidence="3 7" id="KW-1133">Transmembrane helix</keyword>
<feature type="region of interest" description="Disordered" evidence="6">
    <location>
        <begin position="434"/>
        <end position="484"/>
    </location>
</feature>
<dbReference type="GO" id="GO:0046983">
    <property type="term" value="F:protein dimerization activity"/>
    <property type="evidence" value="ECO:0007669"/>
    <property type="project" value="InterPro"/>
</dbReference>
<gene>
    <name evidence="10" type="ORF">PSACC_00780</name>
</gene>
<dbReference type="Pfam" id="PF03151">
    <property type="entry name" value="TPT"/>
    <property type="match status" value="1"/>
</dbReference>
<evidence type="ECO:0000259" key="9">
    <source>
        <dbReference type="Pfam" id="PF03151"/>
    </source>
</evidence>
<feature type="transmembrane region" description="Helical" evidence="7">
    <location>
        <begin position="295"/>
        <end position="315"/>
    </location>
</feature>
<feature type="coiled-coil region" evidence="5">
    <location>
        <begin position="589"/>
        <end position="616"/>
    </location>
</feature>
<comment type="caution">
    <text evidence="10">The sequence shown here is derived from an EMBL/GenBank/DDBJ whole genome shotgun (WGS) entry which is preliminary data.</text>
</comment>
<dbReference type="EMBL" id="MTSL01000065">
    <property type="protein sequence ID" value="PJF19379.1"/>
    <property type="molecule type" value="Genomic_DNA"/>
</dbReference>
<dbReference type="Gene3D" id="4.10.280.10">
    <property type="entry name" value="Helix-loop-helix DNA-binding domain"/>
    <property type="match status" value="1"/>
</dbReference>
<keyword evidence="2 7" id="KW-0812">Transmembrane</keyword>
<feature type="transmembrane region" description="Helical" evidence="7">
    <location>
        <begin position="187"/>
        <end position="204"/>
    </location>
</feature>
<feature type="transmembrane region" description="Helical" evidence="7">
    <location>
        <begin position="129"/>
        <end position="147"/>
    </location>
</feature>
<dbReference type="InterPro" id="IPR037185">
    <property type="entry name" value="EmrE-like"/>
</dbReference>
<feature type="region of interest" description="Disordered" evidence="6">
    <location>
        <begin position="1"/>
        <end position="21"/>
    </location>
</feature>
<evidence type="ECO:0000256" key="4">
    <source>
        <dbReference type="ARBA" id="ARBA00023136"/>
    </source>
</evidence>
<dbReference type="InterPro" id="IPR011598">
    <property type="entry name" value="bHLH_dom"/>
</dbReference>
<proteinExistence type="predicted"/>
<dbReference type="Proteomes" id="UP000240830">
    <property type="component" value="Unassembled WGS sequence"/>
</dbReference>
<keyword evidence="10" id="KW-0762">Sugar transport</keyword>
<dbReference type="AlphaFoldDB" id="A0A2H9TNS9"/>
<evidence type="ECO:0000313" key="11">
    <source>
        <dbReference type="Proteomes" id="UP000240830"/>
    </source>
</evidence>
<dbReference type="InterPro" id="IPR004853">
    <property type="entry name" value="Sugar_P_trans_dom"/>
</dbReference>
<comment type="subcellular location">
    <subcellularLocation>
        <location evidence="1">Membrane</location>
        <topology evidence="1">Multi-pass membrane protein</topology>
    </subcellularLocation>
</comment>
<dbReference type="Pfam" id="PF00010">
    <property type="entry name" value="HLH"/>
    <property type="match status" value="1"/>
</dbReference>
<dbReference type="PANTHER" id="PTHR11132">
    <property type="entry name" value="SOLUTE CARRIER FAMILY 35"/>
    <property type="match status" value="1"/>
</dbReference>
<evidence type="ECO:0000256" key="5">
    <source>
        <dbReference type="SAM" id="Coils"/>
    </source>
</evidence>
<feature type="transmembrane region" description="Helical" evidence="7">
    <location>
        <begin position="53"/>
        <end position="73"/>
    </location>
</feature>
<feature type="domain" description="Sugar phosphate transporter" evidence="9">
    <location>
        <begin position="60"/>
        <end position="368"/>
    </location>
</feature>